<sequence>MVDLKQAYQQCEEVIRHHSKTFYKAFSLLPPKKRKAVWAVYAFCRIVDDIVDEGERPSEELMEFTAEFDSFLRGDYSKDNFMWVALHDTFTNYDMDVEAFRDMIKGQGMDLVKIRYQSMEEVLDYSYHVASTVGLMLLPVLAPKKTNVLREGAIALGLGMQLTNILRDIGEDLERGRIYVPEEVMAKHKMTEFDLQQQKVTPEFIRVWEHLAAEAEKHYDTAMLTMHEYPLHSRAPVKAAGHFYRAILNKIRLNDYNVFGERNFVSSEEKHAILSQI</sequence>
<accession>A0A084GJD0</accession>
<dbReference type="GO" id="GO:0016117">
    <property type="term" value="P:carotenoid biosynthetic process"/>
    <property type="evidence" value="ECO:0007669"/>
    <property type="project" value="UniProtKB-KW"/>
</dbReference>
<dbReference type="PROSITE" id="PS01044">
    <property type="entry name" value="SQUALEN_PHYTOEN_SYN_1"/>
    <property type="match status" value="1"/>
</dbReference>
<evidence type="ECO:0000313" key="5">
    <source>
        <dbReference type="Proteomes" id="UP000028549"/>
    </source>
</evidence>
<keyword evidence="3" id="KW-0125">Carotenoid biosynthesis</keyword>
<dbReference type="Gene3D" id="1.10.600.10">
    <property type="entry name" value="Farnesyl Diphosphate Synthase"/>
    <property type="match status" value="1"/>
</dbReference>
<dbReference type="InterPro" id="IPR019845">
    <property type="entry name" value="Squalene/phytoene_synthase_CS"/>
</dbReference>
<evidence type="ECO:0000313" key="4">
    <source>
        <dbReference type="EMBL" id="KEZ47442.1"/>
    </source>
</evidence>
<dbReference type="InterPro" id="IPR044843">
    <property type="entry name" value="Trans_IPPS_bact-type"/>
</dbReference>
<dbReference type="SUPFAM" id="SSF48576">
    <property type="entry name" value="Terpenoid synthases"/>
    <property type="match status" value="1"/>
</dbReference>
<dbReference type="RefSeq" id="WP_029283810.1">
    <property type="nucleotide sequence ID" value="NZ_CP176757.1"/>
</dbReference>
<dbReference type="PROSITE" id="PS01045">
    <property type="entry name" value="SQUALEN_PHYTOEN_SYN_2"/>
    <property type="match status" value="1"/>
</dbReference>
<keyword evidence="2" id="KW-0808">Transferase</keyword>
<comment type="caution">
    <text evidence="4">The sequence shown here is derived from an EMBL/GenBank/DDBJ whole genome shotgun (WGS) entry which is preliminary data.</text>
</comment>
<dbReference type="SFLD" id="SFLDG01212">
    <property type="entry name" value="Phytoene_synthase_like"/>
    <property type="match status" value="1"/>
</dbReference>
<dbReference type="SFLD" id="SFLDG01018">
    <property type="entry name" value="Squalene/Phytoene_Synthase_Lik"/>
    <property type="match status" value="1"/>
</dbReference>
<dbReference type="AlphaFoldDB" id="A0A084GJD0"/>
<organism evidence="4 5">
    <name type="scientific">Metabacillus indicus</name>
    <name type="common">Bacillus indicus</name>
    <dbReference type="NCBI Taxonomy" id="246786"/>
    <lineage>
        <taxon>Bacteria</taxon>
        <taxon>Bacillati</taxon>
        <taxon>Bacillota</taxon>
        <taxon>Bacilli</taxon>
        <taxon>Bacillales</taxon>
        <taxon>Bacillaceae</taxon>
        <taxon>Metabacillus</taxon>
    </lineage>
</organism>
<dbReference type="Pfam" id="PF00494">
    <property type="entry name" value="SQS_PSY"/>
    <property type="match status" value="1"/>
</dbReference>
<proteinExistence type="predicted"/>
<dbReference type="Proteomes" id="UP000028549">
    <property type="component" value="Unassembled WGS sequence"/>
</dbReference>
<comment type="pathway">
    <text evidence="1">Carotenoid biosynthesis.</text>
</comment>
<reference evidence="4 5" key="1">
    <citation type="journal article" date="2005" name="Int. J. Syst. Evol. Microbiol.">
        <title>Bacillus cibi sp. nov., isolated from jeotgal, a traditional Korean fermented seafood.</title>
        <authorList>
            <person name="Yoon J.H."/>
            <person name="Lee C.H."/>
            <person name="Oh T.K."/>
        </authorList>
    </citation>
    <scope>NUCLEOTIDE SEQUENCE [LARGE SCALE GENOMIC DNA]</scope>
    <source>
        <strain evidence="4 5">DSM 16189</strain>
    </source>
</reference>
<dbReference type="InterPro" id="IPR033904">
    <property type="entry name" value="Trans_IPPS_HH"/>
</dbReference>
<gene>
    <name evidence="4" type="ORF">GS18_0221730</name>
</gene>
<dbReference type="GO" id="GO:0051996">
    <property type="term" value="F:squalene synthase [NAD(P)H] activity"/>
    <property type="evidence" value="ECO:0007669"/>
    <property type="project" value="InterPro"/>
</dbReference>
<name>A0A084GJD0_METID</name>
<dbReference type="STRING" id="246786.GS18_0221730"/>
<evidence type="ECO:0000256" key="1">
    <source>
        <dbReference type="ARBA" id="ARBA00004829"/>
    </source>
</evidence>
<dbReference type="GO" id="GO:0004311">
    <property type="term" value="F:geranylgeranyl diphosphate synthase activity"/>
    <property type="evidence" value="ECO:0007669"/>
    <property type="project" value="InterPro"/>
</dbReference>
<dbReference type="EMBL" id="JNVC02000024">
    <property type="protein sequence ID" value="KEZ47442.1"/>
    <property type="molecule type" value="Genomic_DNA"/>
</dbReference>
<evidence type="ECO:0000256" key="3">
    <source>
        <dbReference type="ARBA" id="ARBA00022746"/>
    </source>
</evidence>
<dbReference type="InterPro" id="IPR002060">
    <property type="entry name" value="Squ/phyt_synthse"/>
</dbReference>
<protein>
    <submittedName>
        <fullName evidence="4">Phytoene synthase</fullName>
    </submittedName>
</protein>
<dbReference type="OrthoDB" id="9787280at2"/>
<dbReference type="InterPro" id="IPR008949">
    <property type="entry name" value="Isoprenoid_synthase_dom_sf"/>
</dbReference>
<dbReference type="PANTHER" id="PTHR31480">
    <property type="entry name" value="BIFUNCTIONAL LYCOPENE CYCLASE/PHYTOENE SYNTHASE"/>
    <property type="match status" value="1"/>
</dbReference>
<keyword evidence="5" id="KW-1185">Reference proteome</keyword>
<dbReference type="SFLD" id="SFLDS00005">
    <property type="entry name" value="Isoprenoid_Synthase_Type_I"/>
    <property type="match status" value="1"/>
</dbReference>
<evidence type="ECO:0000256" key="2">
    <source>
        <dbReference type="ARBA" id="ARBA00022679"/>
    </source>
</evidence>
<dbReference type="CDD" id="cd00683">
    <property type="entry name" value="Trans_IPPS_HH"/>
    <property type="match status" value="1"/>
</dbReference>